<feature type="region of interest" description="Disordered" evidence="1">
    <location>
        <begin position="1"/>
        <end position="22"/>
    </location>
</feature>
<keyword evidence="4" id="KW-1185">Reference proteome</keyword>
<organism evidence="3 4">
    <name type="scientific">Euplotes crassus</name>
    <dbReference type="NCBI Taxonomy" id="5936"/>
    <lineage>
        <taxon>Eukaryota</taxon>
        <taxon>Sar</taxon>
        <taxon>Alveolata</taxon>
        <taxon>Ciliophora</taxon>
        <taxon>Intramacronucleata</taxon>
        <taxon>Spirotrichea</taxon>
        <taxon>Hypotrichia</taxon>
        <taxon>Euplotida</taxon>
        <taxon>Euplotidae</taxon>
        <taxon>Moneuplotes</taxon>
    </lineage>
</organism>
<accession>A0AAD1UQZ3</accession>
<evidence type="ECO:0008006" key="5">
    <source>
        <dbReference type="Google" id="ProtNLM"/>
    </source>
</evidence>
<dbReference type="Proteomes" id="UP001295684">
    <property type="component" value="Unassembled WGS sequence"/>
</dbReference>
<evidence type="ECO:0000256" key="2">
    <source>
        <dbReference type="SAM" id="Phobius"/>
    </source>
</evidence>
<feature type="transmembrane region" description="Helical" evidence="2">
    <location>
        <begin position="208"/>
        <end position="229"/>
    </location>
</feature>
<sequence>MNTFHEDHKSKSDPSISSNSSESLEPQLFDTHILAFINRTTSKNLTPDFLKQKERTLNKIPPNKEISEYHGLVSRVFLTAEDTAKLTDSTSSLRTKTESIIVPTGKECPCCKHKLIKDVKELQRFSFWTSAETFRIFGTGVPMYFYFMIFLIILLFLIAMVVSIPTITLNIIENNKDELGVRSPSFLVYTSIGNHGITASDFTKSSSINSIIVLNMIGTFIIFLGYRIYRCMSLRFASRIDEETITPSKFTVFATNIAKNTTKEEIIQYLQREHQAEGINNVILCYDISKPVKMLRQKFRKRRAEQMKIQTLKAYYKRMHKERLIEEGKEIRDSEDLSKDDESLNTIDLQVVENANT</sequence>
<feature type="transmembrane region" description="Helical" evidence="2">
    <location>
        <begin position="144"/>
        <end position="172"/>
    </location>
</feature>
<dbReference type="EMBL" id="CAMPGE010013399">
    <property type="protein sequence ID" value="CAI2372138.1"/>
    <property type="molecule type" value="Genomic_DNA"/>
</dbReference>
<keyword evidence="2" id="KW-1133">Transmembrane helix</keyword>
<gene>
    <name evidence="3" type="ORF">ECRASSUSDP1_LOCUS13466</name>
</gene>
<evidence type="ECO:0000313" key="3">
    <source>
        <dbReference type="EMBL" id="CAI2372138.1"/>
    </source>
</evidence>
<reference evidence="3" key="1">
    <citation type="submission" date="2023-07" db="EMBL/GenBank/DDBJ databases">
        <authorList>
            <consortium name="AG Swart"/>
            <person name="Singh M."/>
            <person name="Singh A."/>
            <person name="Seah K."/>
            <person name="Emmerich C."/>
        </authorList>
    </citation>
    <scope>NUCLEOTIDE SEQUENCE</scope>
    <source>
        <strain evidence="3">DP1</strain>
    </source>
</reference>
<comment type="caution">
    <text evidence="3">The sequence shown here is derived from an EMBL/GenBank/DDBJ whole genome shotgun (WGS) entry which is preliminary data.</text>
</comment>
<feature type="compositionally biased region" description="Basic and acidic residues" evidence="1">
    <location>
        <begin position="1"/>
        <end position="12"/>
    </location>
</feature>
<keyword evidence="2" id="KW-0812">Transmembrane</keyword>
<dbReference type="AlphaFoldDB" id="A0AAD1UQZ3"/>
<evidence type="ECO:0000313" key="4">
    <source>
        <dbReference type="Proteomes" id="UP001295684"/>
    </source>
</evidence>
<name>A0AAD1UQZ3_EUPCR</name>
<keyword evidence="2" id="KW-0472">Membrane</keyword>
<protein>
    <recommendedName>
        <fullName evidence="5">CSC1/OSCA1-like cytosolic domain-containing protein</fullName>
    </recommendedName>
</protein>
<proteinExistence type="predicted"/>
<feature type="compositionally biased region" description="Low complexity" evidence="1">
    <location>
        <begin position="13"/>
        <end position="22"/>
    </location>
</feature>
<evidence type="ECO:0000256" key="1">
    <source>
        <dbReference type="SAM" id="MobiDB-lite"/>
    </source>
</evidence>